<name>A0A1G8PG13_9NOCA</name>
<organism evidence="2 3">
    <name type="scientific">Rhodococcus triatomae</name>
    <dbReference type="NCBI Taxonomy" id="300028"/>
    <lineage>
        <taxon>Bacteria</taxon>
        <taxon>Bacillati</taxon>
        <taxon>Actinomycetota</taxon>
        <taxon>Actinomycetes</taxon>
        <taxon>Mycobacteriales</taxon>
        <taxon>Nocardiaceae</taxon>
        <taxon>Rhodococcus</taxon>
    </lineage>
</organism>
<dbReference type="AlphaFoldDB" id="A0A1G8PG13"/>
<evidence type="ECO:0000256" key="1">
    <source>
        <dbReference type="SAM" id="SignalP"/>
    </source>
</evidence>
<feature type="signal peptide" evidence="1">
    <location>
        <begin position="1"/>
        <end position="22"/>
    </location>
</feature>
<sequence>MIRIPLVAFAAVGLMFAGNAVASAQVAPPTPLAPTFTVGHGSADSIAVCAGRIDLAAHESVDGPEPYYVRFETHFFGFTPVCLVDGTLTWRNLDTGASGSADWALSGWDGPGAGTVRYFDPGPGRVEVTVTPSTPNLPGGGEFTAR</sequence>
<reference evidence="2 3" key="1">
    <citation type="submission" date="2016-10" db="EMBL/GenBank/DDBJ databases">
        <authorList>
            <person name="de Groot N.N."/>
        </authorList>
    </citation>
    <scope>NUCLEOTIDE SEQUENCE [LARGE SCALE GENOMIC DNA]</scope>
    <source>
        <strain evidence="2 3">DSM 44892</strain>
    </source>
</reference>
<dbReference type="EMBL" id="FNDN01000013">
    <property type="protein sequence ID" value="SDI91256.1"/>
    <property type="molecule type" value="Genomic_DNA"/>
</dbReference>
<dbReference type="Proteomes" id="UP000183263">
    <property type="component" value="Unassembled WGS sequence"/>
</dbReference>
<protein>
    <recommendedName>
        <fullName evidence="4">Secreted protein</fullName>
    </recommendedName>
</protein>
<proteinExistence type="predicted"/>
<evidence type="ECO:0008006" key="4">
    <source>
        <dbReference type="Google" id="ProtNLM"/>
    </source>
</evidence>
<keyword evidence="3" id="KW-1185">Reference proteome</keyword>
<feature type="chain" id="PRO_5039704434" description="Secreted protein" evidence="1">
    <location>
        <begin position="23"/>
        <end position="146"/>
    </location>
</feature>
<accession>A0A1G8PG13</accession>
<keyword evidence="1" id="KW-0732">Signal</keyword>
<gene>
    <name evidence="2" type="ORF">SAMN05444695_11314</name>
</gene>
<evidence type="ECO:0000313" key="3">
    <source>
        <dbReference type="Proteomes" id="UP000183263"/>
    </source>
</evidence>
<evidence type="ECO:0000313" key="2">
    <source>
        <dbReference type="EMBL" id="SDI91256.1"/>
    </source>
</evidence>